<dbReference type="GeneID" id="3543631"/>
<feature type="region of interest" description="Disordered" evidence="5">
    <location>
        <begin position="307"/>
        <end position="328"/>
    </location>
</feature>
<sequence>MYVHFLLYVSLYNVVQFWRGVMCSKNPPKSSSLVVVVVVFTFVTDLLLLLLFNTYPFSHRGSSYHTSSNLPCNFGTGSPSGGCLGEAKPHVRQGRKEAKKRKMTRGKGRNPGVGNLDKHIKRTIHKERSQPASRKHLGQLEKQKDHVVRSRRRKAKMQKLLQLKRAAAQRNPDEFHIGMTKAVLDIASGKMKQRAGSKEGNQKKTQKVLEQNTRNVQYLQYKAQADLHRAKELLNEDASIAITSAPPKNKHIVFVENDEEFRRFNPVKYFDATPEMLKQHPAVRGTISILQSTVLPEEVLLTGPRMLSSSQRRRERREMQEKLRKSGVKTAEEREALVKRLRAKKDMKKYRFSSLVEEAATSAAAIGGGGGDGDEEEPRDDVELILQQRREKEQQEAALAARNLKEIQQRVERSRSLHALAKTIKRQNEGLRKSLEQKRESRFKPKAARRAR</sequence>
<evidence type="ECO:0000256" key="2">
    <source>
        <dbReference type="ARBA" id="ARBA00008105"/>
    </source>
</evidence>
<organism evidence="7 8">
    <name type="scientific">Trypanosoma cruzi (strain CL Brener)</name>
    <dbReference type="NCBI Taxonomy" id="353153"/>
    <lineage>
        <taxon>Eukaryota</taxon>
        <taxon>Discoba</taxon>
        <taxon>Euglenozoa</taxon>
        <taxon>Kinetoplastea</taxon>
        <taxon>Metakinetoplastina</taxon>
        <taxon>Trypanosomatida</taxon>
        <taxon>Trypanosomatidae</taxon>
        <taxon>Trypanosoma</taxon>
        <taxon>Schizotrypanum</taxon>
    </lineage>
</organism>
<dbReference type="FunCoup" id="Q4DDL1">
    <property type="interactions" value="375"/>
</dbReference>
<evidence type="ECO:0000256" key="6">
    <source>
        <dbReference type="SAM" id="Phobius"/>
    </source>
</evidence>
<dbReference type="eggNOG" id="KOG3237">
    <property type="taxonomic scope" value="Eukaryota"/>
</dbReference>
<keyword evidence="8" id="KW-1185">Reference proteome</keyword>
<feature type="compositionally biased region" description="Basic and acidic residues" evidence="5">
    <location>
        <begin position="138"/>
        <end position="148"/>
    </location>
</feature>
<dbReference type="EMBL" id="AAHK01000612">
    <property type="protein sequence ID" value="EAN90611.1"/>
    <property type="molecule type" value="Genomic_DNA"/>
</dbReference>
<dbReference type="STRING" id="353153.Q4DDL1"/>
<comment type="similarity">
    <text evidence="2">Belongs to the UTP11 family.</text>
</comment>
<keyword evidence="6" id="KW-0472">Membrane</keyword>
<feature type="compositionally biased region" description="Basic and acidic residues" evidence="5">
    <location>
        <begin position="316"/>
        <end position="328"/>
    </location>
</feature>
<keyword evidence="4" id="KW-0539">Nucleus</keyword>
<accession>Q4DDL1</accession>
<dbReference type="AlphaFoldDB" id="Q4DDL1"/>
<dbReference type="Proteomes" id="UP000002296">
    <property type="component" value="Unassembled WGS sequence"/>
</dbReference>
<evidence type="ECO:0000256" key="3">
    <source>
        <dbReference type="ARBA" id="ARBA00022552"/>
    </source>
</evidence>
<dbReference type="GO" id="GO:0032040">
    <property type="term" value="C:small-subunit processome"/>
    <property type="evidence" value="ECO:0007669"/>
    <property type="project" value="InterPro"/>
</dbReference>
<dbReference type="PANTHER" id="PTHR12838:SF0">
    <property type="entry name" value="U3 SMALL NUCLEOLAR RNA-ASSOCIATED PROTEIN 11-RELATED"/>
    <property type="match status" value="1"/>
</dbReference>
<feature type="compositionally biased region" description="Basic and acidic residues" evidence="5">
    <location>
        <begin position="426"/>
        <end position="443"/>
    </location>
</feature>
<name>Q4DDL1_TRYCC</name>
<dbReference type="KEGG" id="tcr:511293.40"/>
<comment type="caution">
    <text evidence="7">The sequence shown here is derived from an EMBL/GenBank/DDBJ whole genome shotgun (WGS) entry which is preliminary data.</text>
</comment>
<feature type="compositionally biased region" description="Basic residues" evidence="5">
    <location>
        <begin position="90"/>
        <end position="108"/>
    </location>
</feature>
<keyword evidence="6" id="KW-0812">Transmembrane</keyword>
<gene>
    <name evidence="7" type="ORF">Tc00.1047053511293.40</name>
</gene>
<evidence type="ECO:0000256" key="5">
    <source>
        <dbReference type="SAM" id="MobiDB-lite"/>
    </source>
</evidence>
<evidence type="ECO:0000256" key="1">
    <source>
        <dbReference type="ARBA" id="ARBA00004604"/>
    </source>
</evidence>
<evidence type="ECO:0000313" key="7">
    <source>
        <dbReference type="EMBL" id="EAN90611.1"/>
    </source>
</evidence>
<dbReference type="Pfam" id="PF03998">
    <property type="entry name" value="Utp11"/>
    <property type="match status" value="1"/>
</dbReference>
<dbReference type="InParanoid" id="Q4DDL1"/>
<dbReference type="PaxDb" id="353153-Q4DDL1"/>
<keyword evidence="6" id="KW-1133">Transmembrane helix</keyword>
<feature type="region of interest" description="Disordered" evidence="5">
    <location>
        <begin position="86"/>
        <end position="156"/>
    </location>
</feature>
<reference evidence="7 8" key="1">
    <citation type="journal article" date="2005" name="Science">
        <title>The genome sequence of Trypanosoma cruzi, etiologic agent of Chagas disease.</title>
        <authorList>
            <person name="El-Sayed N.M."/>
            <person name="Myler P.J."/>
            <person name="Bartholomeu D.C."/>
            <person name="Nilsson D."/>
            <person name="Aggarwal G."/>
            <person name="Tran A.N."/>
            <person name="Ghedin E."/>
            <person name="Worthey E.A."/>
            <person name="Delcher A.L."/>
            <person name="Blandin G."/>
            <person name="Westenberger S.J."/>
            <person name="Caler E."/>
            <person name="Cerqueira G.C."/>
            <person name="Branche C."/>
            <person name="Haas B."/>
            <person name="Anupama A."/>
            <person name="Arner E."/>
            <person name="Aslund L."/>
            <person name="Attipoe P."/>
            <person name="Bontempi E."/>
            <person name="Bringaud F."/>
            <person name="Burton P."/>
            <person name="Cadag E."/>
            <person name="Campbell D.A."/>
            <person name="Carrington M."/>
            <person name="Crabtree J."/>
            <person name="Darban H."/>
            <person name="da Silveira J.F."/>
            <person name="de Jong P."/>
            <person name="Edwards K."/>
            <person name="Englund P.T."/>
            <person name="Fazelina G."/>
            <person name="Feldblyum T."/>
            <person name="Ferella M."/>
            <person name="Frasch A.C."/>
            <person name="Gull K."/>
            <person name="Horn D."/>
            <person name="Hou L."/>
            <person name="Huang Y."/>
            <person name="Kindlund E."/>
            <person name="Klingbeil M."/>
            <person name="Kluge S."/>
            <person name="Koo H."/>
            <person name="Lacerda D."/>
            <person name="Levin M.J."/>
            <person name="Lorenzi H."/>
            <person name="Louie T."/>
            <person name="Machado C.R."/>
            <person name="McCulloch R."/>
            <person name="McKenna A."/>
            <person name="Mizuno Y."/>
            <person name="Mottram J.C."/>
            <person name="Nelson S."/>
            <person name="Ochaya S."/>
            <person name="Osoegawa K."/>
            <person name="Pai G."/>
            <person name="Parsons M."/>
            <person name="Pentony M."/>
            <person name="Pettersson U."/>
            <person name="Pop M."/>
            <person name="Ramirez J.L."/>
            <person name="Rinta J."/>
            <person name="Robertson L."/>
            <person name="Salzberg S.L."/>
            <person name="Sanchez D.O."/>
            <person name="Seyler A."/>
            <person name="Sharma R."/>
            <person name="Shetty J."/>
            <person name="Simpson A.J."/>
            <person name="Sisk E."/>
            <person name="Tammi M.T."/>
            <person name="Tarleton R."/>
            <person name="Teixeira S."/>
            <person name="Van Aken S."/>
            <person name="Vogt C."/>
            <person name="Ward P.N."/>
            <person name="Wickstead B."/>
            <person name="Wortman J."/>
            <person name="White O."/>
            <person name="Fraser C.M."/>
            <person name="Stuart K.D."/>
            <person name="Andersson B."/>
        </authorList>
    </citation>
    <scope>NUCLEOTIDE SEQUENCE [LARGE SCALE GENOMIC DNA]</scope>
    <source>
        <strain evidence="7 8">CL Brener</strain>
    </source>
</reference>
<evidence type="ECO:0000313" key="8">
    <source>
        <dbReference type="Proteomes" id="UP000002296"/>
    </source>
</evidence>
<dbReference type="RefSeq" id="XP_812462.1">
    <property type="nucleotide sequence ID" value="XM_807369.1"/>
</dbReference>
<keyword evidence="3" id="KW-0698">rRNA processing</keyword>
<dbReference type="PANTHER" id="PTHR12838">
    <property type="entry name" value="U3 SMALL NUCLEOLAR RNA-ASSOCIATED PROTEIN 11"/>
    <property type="match status" value="1"/>
</dbReference>
<proteinExistence type="inferred from homology"/>
<protein>
    <submittedName>
        <fullName evidence="7">U3 snoRNA-associated protein UTP11, putative</fullName>
    </submittedName>
</protein>
<dbReference type="GO" id="GO:0006364">
    <property type="term" value="P:rRNA processing"/>
    <property type="evidence" value="ECO:0007669"/>
    <property type="project" value="UniProtKB-KW"/>
</dbReference>
<feature type="region of interest" description="Disordered" evidence="5">
    <location>
        <begin position="422"/>
        <end position="452"/>
    </location>
</feature>
<dbReference type="InterPro" id="IPR007144">
    <property type="entry name" value="SSU_processome_Utp11"/>
</dbReference>
<feature type="transmembrane region" description="Helical" evidence="6">
    <location>
        <begin position="33"/>
        <end position="52"/>
    </location>
</feature>
<comment type="subcellular location">
    <subcellularLocation>
        <location evidence="1">Nucleus</location>
        <location evidence="1">Nucleolus</location>
    </subcellularLocation>
</comment>
<evidence type="ECO:0000256" key="4">
    <source>
        <dbReference type="ARBA" id="ARBA00023242"/>
    </source>
</evidence>